<dbReference type="EC" id="3.4.24.-" evidence="5"/>
<dbReference type="AlphaFoldDB" id="A0A5S9QRM7"/>
<dbReference type="GO" id="GO:0016887">
    <property type="term" value="F:ATP hydrolysis activity"/>
    <property type="evidence" value="ECO:0007669"/>
    <property type="project" value="InterPro"/>
</dbReference>
<dbReference type="InterPro" id="IPR027417">
    <property type="entry name" value="P-loop_NTPase"/>
</dbReference>
<sequence>MSLGDCMQHETAIENEPAVFLDHELDWFQRYMEAQFRRYFQNDPEPLPGPPDLPVVDQTRQSQPLSAYINLLVESKADSVDRMILALALMPLLRPQSLDLFFTKNAEFDRGFTEFGGLTGKKHSGFLPTIETALFLIAGDSSHLRLTNRHRFEPEYWLTRSQCLSFDRDGASEPFAAQGLLANSELLDLIMTGKRSDPVFGTRFPAKKLPTALTWDDLILDQYTQDQLLEVHAWLQFGDALLQQTAIGQRVKPGYRCLFYGPPGTGKTLTAALLGKLYDREVYRVDLSMVVSKYIGETEKNLENVFQQAEDKQWILFFDEADALFGKRTNVSDAHDRFANQEVSYLLQRVEDYPGMVLLATNLKNNLDEAFSRRFQAIVNFPMPAVAERLRLWQAGFEGSPLAGDVDLHQLAECHEISGGSITNVVRYSALMSVAEARQMNPGKDSSCVADTSGGDMQLATISHAWILDGIQRELLKEGRKY</sequence>
<proteinExistence type="inferred from homology"/>
<evidence type="ECO:0000313" key="6">
    <source>
        <dbReference type="Proteomes" id="UP000434580"/>
    </source>
</evidence>
<keyword evidence="5" id="KW-0378">Hydrolase</keyword>
<dbReference type="InterPro" id="IPR003593">
    <property type="entry name" value="AAA+_ATPase"/>
</dbReference>
<dbReference type="GO" id="GO:0006508">
    <property type="term" value="P:proteolysis"/>
    <property type="evidence" value="ECO:0007669"/>
    <property type="project" value="UniProtKB-KW"/>
</dbReference>
<keyword evidence="2" id="KW-0547">Nucleotide-binding</keyword>
<dbReference type="Gene3D" id="3.40.50.300">
    <property type="entry name" value="P-loop containing nucleotide triphosphate hydrolases"/>
    <property type="match status" value="1"/>
</dbReference>
<keyword evidence="3" id="KW-0067">ATP-binding</keyword>
<dbReference type="CDD" id="cd19481">
    <property type="entry name" value="RecA-like_protease"/>
    <property type="match status" value="1"/>
</dbReference>
<gene>
    <name evidence="5" type="primary">ftsH_2</name>
    <name evidence="5" type="ORF">DPBNPPHM_02526</name>
</gene>
<dbReference type="SUPFAM" id="SSF52540">
    <property type="entry name" value="P-loop containing nucleoside triphosphate hydrolases"/>
    <property type="match status" value="1"/>
</dbReference>
<protein>
    <submittedName>
        <fullName evidence="5">ATP-dependent zinc metalloprotease FtsH</fullName>
        <ecNumber evidence="5">3.4.24.-</ecNumber>
    </submittedName>
</protein>
<evidence type="ECO:0000256" key="2">
    <source>
        <dbReference type="ARBA" id="ARBA00022741"/>
    </source>
</evidence>
<organism evidence="5 6">
    <name type="scientific">BD1-7 clade bacterium</name>
    <dbReference type="NCBI Taxonomy" id="2029982"/>
    <lineage>
        <taxon>Bacteria</taxon>
        <taxon>Pseudomonadati</taxon>
        <taxon>Pseudomonadota</taxon>
        <taxon>Gammaproteobacteria</taxon>
        <taxon>Cellvibrionales</taxon>
        <taxon>Spongiibacteraceae</taxon>
        <taxon>BD1-7 clade</taxon>
    </lineage>
</organism>
<dbReference type="Pfam" id="PF00004">
    <property type="entry name" value="AAA"/>
    <property type="match status" value="1"/>
</dbReference>
<keyword evidence="5" id="KW-0482">Metalloprotease</keyword>
<dbReference type="GO" id="GO:0008237">
    <property type="term" value="F:metallopeptidase activity"/>
    <property type="evidence" value="ECO:0007669"/>
    <property type="project" value="UniProtKB-KW"/>
</dbReference>
<dbReference type="InterPro" id="IPR050221">
    <property type="entry name" value="26S_Proteasome_ATPase"/>
</dbReference>
<feature type="domain" description="AAA+ ATPase" evidence="4">
    <location>
        <begin position="253"/>
        <end position="381"/>
    </location>
</feature>
<dbReference type="EMBL" id="CACSII010000020">
    <property type="protein sequence ID" value="CAA0119920.1"/>
    <property type="molecule type" value="Genomic_DNA"/>
</dbReference>
<dbReference type="GO" id="GO:0005524">
    <property type="term" value="F:ATP binding"/>
    <property type="evidence" value="ECO:0007669"/>
    <property type="project" value="UniProtKB-KW"/>
</dbReference>
<dbReference type="InterPro" id="IPR003959">
    <property type="entry name" value="ATPase_AAA_core"/>
</dbReference>
<evidence type="ECO:0000256" key="3">
    <source>
        <dbReference type="ARBA" id="ARBA00022840"/>
    </source>
</evidence>
<accession>A0A5S9QRM7</accession>
<dbReference type="PANTHER" id="PTHR23073">
    <property type="entry name" value="26S PROTEASOME REGULATORY SUBUNIT"/>
    <property type="match status" value="1"/>
</dbReference>
<keyword evidence="5" id="KW-0645">Protease</keyword>
<dbReference type="Proteomes" id="UP000434580">
    <property type="component" value="Unassembled WGS sequence"/>
</dbReference>
<evidence type="ECO:0000313" key="5">
    <source>
        <dbReference type="EMBL" id="CAA0119920.1"/>
    </source>
</evidence>
<evidence type="ECO:0000256" key="1">
    <source>
        <dbReference type="ARBA" id="ARBA00006914"/>
    </source>
</evidence>
<name>A0A5S9QRM7_9GAMM</name>
<reference evidence="5 6" key="1">
    <citation type="submission" date="2019-11" db="EMBL/GenBank/DDBJ databases">
        <authorList>
            <person name="Holert J."/>
        </authorList>
    </citation>
    <scope>NUCLEOTIDE SEQUENCE [LARGE SCALE GENOMIC DNA]</scope>
    <source>
        <strain evidence="5">BC5_2</strain>
    </source>
</reference>
<evidence type="ECO:0000259" key="4">
    <source>
        <dbReference type="SMART" id="SM00382"/>
    </source>
</evidence>
<comment type="similarity">
    <text evidence="1">Belongs to the AAA ATPase family.</text>
</comment>
<dbReference type="SMART" id="SM00382">
    <property type="entry name" value="AAA"/>
    <property type="match status" value="1"/>
</dbReference>